<evidence type="ECO:0000256" key="4">
    <source>
        <dbReference type="ARBA" id="ARBA00022692"/>
    </source>
</evidence>
<evidence type="ECO:0000256" key="8">
    <source>
        <dbReference type="ARBA" id="ARBA00023098"/>
    </source>
</evidence>
<keyword evidence="9 10" id="KW-0472">Membrane</keyword>
<dbReference type="GO" id="GO:0032366">
    <property type="term" value="P:intracellular sterol transport"/>
    <property type="evidence" value="ECO:0007669"/>
    <property type="project" value="UniProtKB-UniRule"/>
</dbReference>
<evidence type="ECO:0000256" key="7">
    <source>
        <dbReference type="ARBA" id="ARBA00023055"/>
    </source>
</evidence>
<keyword evidence="7 10" id="KW-0445">Lipid transport</keyword>
<comment type="similarity">
    <text evidence="2 10">Belongs to the ARV1 family.</text>
</comment>
<evidence type="ECO:0000256" key="6">
    <source>
        <dbReference type="ARBA" id="ARBA00022989"/>
    </source>
</evidence>
<sequence length="187" mass="21188">MDSCGTTSKEQGTTDFRCVQCGFPIKTLYIQYSPGNIRLMKCGNCKAVADEYIECEVMSVLWKSVLAYLLLDIYRMWVLRTNEKEWPSRASVASLLLEFGKMLAGVILGNLIFLCVVFHATRKFLRASTGFYGWKQIVLVVLVSSYFKIFLMAMMVWEFPSSVIFIIDIFVISSNIVALKGAEYGYG</sequence>
<gene>
    <name evidence="11" type="ORF">Sradi_0916400</name>
</gene>
<dbReference type="GO" id="GO:0032541">
    <property type="term" value="C:cortical endoplasmic reticulum"/>
    <property type="evidence" value="ECO:0007669"/>
    <property type="project" value="TreeGrafter"/>
</dbReference>
<keyword evidence="10" id="KW-0746">Sphingolipid metabolism</keyword>
<feature type="transmembrane region" description="Helical" evidence="10">
    <location>
        <begin position="163"/>
        <end position="182"/>
    </location>
</feature>
<dbReference type="PANTHER" id="PTHR14467">
    <property type="entry name" value="ARV1"/>
    <property type="match status" value="1"/>
</dbReference>
<proteinExistence type="inferred from homology"/>
<comment type="function">
    <text evidence="10">Mediator of sterol homeostasis involved in sterol uptake, trafficking and distribution into membranes.</text>
</comment>
<dbReference type="Pfam" id="PF04161">
    <property type="entry name" value="Arv1"/>
    <property type="match status" value="1"/>
</dbReference>
<feature type="transmembrane region" description="Helical" evidence="10">
    <location>
        <begin position="60"/>
        <end position="79"/>
    </location>
</feature>
<evidence type="ECO:0000256" key="2">
    <source>
        <dbReference type="ARBA" id="ARBA00009187"/>
    </source>
</evidence>
<evidence type="ECO:0000256" key="9">
    <source>
        <dbReference type="ARBA" id="ARBA00023136"/>
    </source>
</evidence>
<evidence type="ECO:0000256" key="5">
    <source>
        <dbReference type="ARBA" id="ARBA00022824"/>
    </source>
</evidence>
<feature type="transmembrane region" description="Helical" evidence="10">
    <location>
        <begin position="132"/>
        <end position="157"/>
    </location>
</feature>
<dbReference type="GO" id="GO:0005794">
    <property type="term" value="C:Golgi apparatus"/>
    <property type="evidence" value="ECO:0007669"/>
    <property type="project" value="TreeGrafter"/>
</dbReference>
<dbReference type="EMBL" id="JACGWJ010000004">
    <property type="protein sequence ID" value="KAL0423816.1"/>
    <property type="molecule type" value="Genomic_DNA"/>
</dbReference>
<evidence type="ECO:0000313" key="11">
    <source>
        <dbReference type="EMBL" id="KAL0423816.1"/>
    </source>
</evidence>
<reference evidence="11" key="1">
    <citation type="submission" date="2020-06" db="EMBL/GenBank/DDBJ databases">
        <authorList>
            <person name="Li T."/>
            <person name="Hu X."/>
            <person name="Zhang T."/>
            <person name="Song X."/>
            <person name="Zhang H."/>
            <person name="Dai N."/>
            <person name="Sheng W."/>
            <person name="Hou X."/>
            <person name="Wei L."/>
        </authorList>
    </citation>
    <scope>NUCLEOTIDE SEQUENCE</scope>
    <source>
        <strain evidence="11">G02</strain>
        <tissue evidence="11">Leaf</tissue>
    </source>
</reference>
<reference evidence="11" key="2">
    <citation type="journal article" date="2024" name="Plant">
        <title>Genomic evolution and insights into agronomic trait innovations of Sesamum species.</title>
        <authorList>
            <person name="Miao H."/>
            <person name="Wang L."/>
            <person name="Qu L."/>
            <person name="Liu H."/>
            <person name="Sun Y."/>
            <person name="Le M."/>
            <person name="Wang Q."/>
            <person name="Wei S."/>
            <person name="Zheng Y."/>
            <person name="Lin W."/>
            <person name="Duan Y."/>
            <person name="Cao H."/>
            <person name="Xiong S."/>
            <person name="Wang X."/>
            <person name="Wei L."/>
            <person name="Li C."/>
            <person name="Ma Q."/>
            <person name="Ju M."/>
            <person name="Zhao R."/>
            <person name="Li G."/>
            <person name="Mu C."/>
            <person name="Tian Q."/>
            <person name="Mei H."/>
            <person name="Zhang T."/>
            <person name="Gao T."/>
            <person name="Zhang H."/>
        </authorList>
    </citation>
    <scope>NUCLEOTIDE SEQUENCE</scope>
    <source>
        <strain evidence="11">G02</strain>
    </source>
</reference>
<comment type="caution">
    <text evidence="11">The sequence shown here is derived from an EMBL/GenBank/DDBJ whole genome shotgun (WGS) entry which is preliminary data.</text>
</comment>
<dbReference type="AlphaFoldDB" id="A0AAW2V388"/>
<organism evidence="11">
    <name type="scientific">Sesamum radiatum</name>
    <name type="common">Black benniseed</name>
    <dbReference type="NCBI Taxonomy" id="300843"/>
    <lineage>
        <taxon>Eukaryota</taxon>
        <taxon>Viridiplantae</taxon>
        <taxon>Streptophyta</taxon>
        <taxon>Embryophyta</taxon>
        <taxon>Tracheophyta</taxon>
        <taxon>Spermatophyta</taxon>
        <taxon>Magnoliopsida</taxon>
        <taxon>eudicotyledons</taxon>
        <taxon>Gunneridae</taxon>
        <taxon>Pentapetalae</taxon>
        <taxon>asterids</taxon>
        <taxon>lamiids</taxon>
        <taxon>Lamiales</taxon>
        <taxon>Pedaliaceae</taxon>
        <taxon>Sesamum</taxon>
    </lineage>
</organism>
<evidence type="ECO:0000256" key="10">
    <source>
        <dbReference type="RuleBase" id="RU368065"/>
    </source>
</evidence>
<keyword evidence="8 10" id="KW-0443">Lipid metabolism</keyword>
<keyword evidence="6 10" id="KW-1133">Transmembrane helix</keyword>
<dbReference type="GO" id="GO:0005789">
    <property type="term" value="C:endoplasmic reticulum membrane"/>
    <property type="evidence" value="ECO:0007669"/>
    <property type="project" value="UniProtKB-SubCell"/>
</dbReference>
<evidence type="ECO:0000256" key="1">
    <source>
        <dbReference type="ARBA" id="ARBA00004477"/>
    </source>
</evidence>
<keyword evidence="3 10" id="KW-0813">Transport</keyword>
<name>A0AAW2V388_SESRA</name>
<comment type="subcellular location">
    <subcellularLocation>
        <location evidence="1 10">Endoplasmic reticulum membrane</location>
        <topology evidence="1 10">Multi-pass membrane protein</topology>
    </subcellularLocation>
</comment>
<dbReference type="PANTHER" id="PTHR14467:SF0">
    <property type="entry name" value="PROTEIN ARV1"/>
    <property type="match status" value="1"/>
</dbReference>
<dbReference type="GO" id="GO:0006665">
    <property type="term" value="P:sphingolipid metabolic process"/>
    <property type="evidence" value="ECO:0007669"/>
    <property type="project" value="UniProtKB-UniRule"/>
</dbReference>
<evidence type="ECO:0000256" key="3">
    <source>
        <dbReference type="ARBA" id="ARBA00022448"/>
    </source>
</evidence>
<feature type="transmembrane region" description="Helical" evidence="10">
    <location>
        <begin position="99"/>
        <end position="120"/>
    </location>
</feature>
<keyword evidence="4 10" id="KW-0812">Transmembrane</keyword>
<keyword evidence="5 10" id="KW-0256">Endoplasmic reticulum</keyword>
<comment type="function">
    <text evidence="10">Regulates also the sphingolipid metabolism.</text>
</comment>
<dbReference type="GO" id="GO:0016125">
    <property type="term" value="P:sterol metabolic process"/>
    <property type="evidence" value="ECO:0007669"/>
    <property type="project" value="UniProtKB-UniRule"/>
</dbReference>
<protein>
    <recommendedName>
        <fullName evidence="10">Protein ARV</fullName>
    </recommendedName>
</protein>
<dbReference type="InterPro" id="IPR007290">
    <property type="entry name" value="Arv1"/>
</dbReference>
<accession>A0AAW2V388</accession>
<dbReference type="GO" id="GO:0097036">
    <property type="term" value="P:regulation of plasma membrane sterol distribution"/>
    <property type="evidence" value="ECO:0007669"/>
    <property type="project" value="UniProtKB-UniRule"/>
</dbReference>